<accession>A0A1G2KPF0</accession>
<name>A0A1G2KPF0_9BACT</name>
<dbReference type="Proteomes" id="UP000177811">
    <property type="component" value="Unassembled WGS sequence"/>
</dbReference>
<evidence type="ECO:0000313" key="2">
    <source>
        <dbReference type="EMBL" id="OHA01276.1"/>
    </source>
</evidence>
<feature type="region of interest" description="Disordered" evidence="1">
    <location>
        <begin position="97"/>
        <end position="120"/>
    </location>
</feature>
<comment type="caution">
    <text evidence="2">The sequence shown here is derived from an EMBL/GenBank/DDBJ whole genome shotgun (WGS) entry which is preliminary data.</text>
</comment>
<dbReference type="EMBL" id="MHQL01000066">
    <property type="protein sequence ID" value="OHA01276.1"/>
    <property type="molecule type" value="Genomic_DNA"/>
</dbReference>
<evidence type="ECO:0000313" key="3">
    <source>
        <dbReference type="Proteomes" id="UP000177811"/>
    </source>
</evidence>
<gene>
    <name evidence="2" type="ORF">A3C16_01905</name>
</gene>
<evidence type="ECO:0000256" key="1">
    <source>
        <dbReference type="SAM" id="MobiDB-lite"/>
    </source>
</evidence>
<proteinExistence type="predicted"/>
<protein>
    <submittedName>
        <fullName evidence="2">Uncharacterized protein</fullName>
    </submittedName>
</protein>
<dbReference type="AlphaFoldDB" id="A0A1G2KPF0"/>
<sequence>MRKIALLAVFVAVLAFVGLVDAATLLPGEYSGTWVFRGMSGNFYLTISSINGSMVAGEVLSMGTPVPVEKFENGVLEGSVLTIKLPSRLIKLAIGEDGGMTGTSSNDMGEAKLERLKKKK</sequence>
<reference evidence="2 3" key="1">
    <citation type="journal article" date="2016" name="Nat. Commun.">
        <title>Thousands of microbial genomes shed light on interconnected biogeochemical processes in an aquifer system.</title>
        <authorList>
            <person name="Anantharaman K."/>
            <person name="Brown C.T."/>
            <person name="Hug L.A."/>
            <person name="Sharon I."/>
            <person name="Castelle C.J."/>
            <person name="Probst A.J."/>
            <person name="Thomas B.C."/>
            <person name="Singh A."/>
            <person name="Wilkins M.J."/>
            <person name="Karaoz U."/>
            <person name="Brodie E.L."/>
            <person name="Williams K.H."/>
            <person name="Hubbard S.S."/>
            <person name="Banfield J.F."/>
        </authorList>
    </citation>
    <scope>NUCLEOTIDE SEQUENCE [LARGE SCALE GENOMIC DNA]</scope>
</reference>
<organism evidence="2 3">
    <name type="scientific">Candidatus Sungbacteria bacterium RIFCSPHIGHO2_02_FULL_51_29</name>
    <dbReference type="NCBI Taxonomy" id="1802273"/>
    <lineage>
        <taxon>Bacteria</taxon>
        <taxon>Candidatus Sungiibacteriota</taxon>
    </lineage>
</organism>